<sequence>MEELTTDMHEEFIGGEINGLDIKVMGVYGAVARGVDFQEALKQYDISEAIYNRNIDRVLS</sequence>
<name>A0A1G6J2Q3_NIADE</name>
<accession>A0A1G6J2Q3</accession>
<evidence type="ECO:0000313" key="2">
    <source>
        <dbReference type="Proteomes" id="UP000198757"/>
    </source>
</evidence>
<keyword evidence="2" id="KW-1185">Reference proteome</keyword>
<proteinExistence type="predicted"/>
<protein>
    <submittedName>
        <fullName evidence="1">Uncharacterized protein</fullName>
    </submittedName>
</protein>
<dbReference type="EMBL" id="FMZO01000001">
    <property type="protein sequence ID" value="SDC12927.1"/>
    <property type="molecule type" value="Genomic_DNA"/>
</dbReference>
<reference evidence="2" key="1">
    <citation type="submission" date="2016-10" db="EMBL/GenBank/DDBJ databases">
        <authorList>
            <person name="Varghese N."/>
            <person name="Submissions S."/>
        </authorList>
    </citation>
    <scope>NUCLEOTIDE SEQUENCE [LARGE SCALE GENOMIC DNA]</scope>
    <source>
        <strain evidence="2">DSM 25811 / CCM 8410 / LMG 26954 / E90</strain>
    </source>
</reference>
<organism evidence="1 2">
    <name type="scientific">Niabella drilacis (strain DSM 25811 / CCM 8410 / CCUG 62505 / LMG 26954 / E90)</name>
    <dbReference type="NCBI Taxonomy" id="1285928"/>
    <lineage>
        <taxon>Bacteria</taxon>
        <taxon>Pseudomonadati</taxon>
        <taxon>Bacteroidota</taxon>
        <taxon>Chitinophagia</taxon>
        <taxon>Chitinophagales</taxon>
        <taxon>Chitinophagaceae</taxon>
        <taxon>Niabella</taxon>
    </lineage>
</organism>
<dbReference type="AlphaFoldDB" id="A0A1G6J2Q3"/>
<dbReference type="Proteomes" id="UP000198757">
    <property type="component" value="Unassembled WGS sequence"/>
</dbReference>
<dbReference type="RefSeq" id="WP_090388334.1">
    <property type="nucleotide sequence ID" value="NZ_FMZO01000001.1"/>
</dbReference>
<evidence type="ECO:0000313" key="1">
    <source>
        <dbReference type="EMBL" id="SDC12927.1"/>
    </source>
</evidence>
<gene>
    <name evidence="1" type="ORF">SAMN04487894_101400</name>
</gene>